<organism evidence="2 3">
    <name type="scientific">Trifolium medium</name>
    <dbReference type="NCBI Taxonomy" id="97028"/>
    <lineage>
        <taxon>Eukaryota</taxon>
        <taxon>Viridiplantae</taxon>
        <taxon>Streptophyta</taxon>
        <taxon>Embryophyta</taxon>
        <taxon>Tracheophyta</taxon>
        <taxon>Spermatophyta</taxon>
        <taxon>Magnoliopsida</taxon>
        <taxon>eudicotyledons</taxon>
        <taxon>Gunneridae</taxon>
        <taxon>Pentapetalae</taxon>
        <taxon>rosids</taxon>
        <taxon>fabids</taxon>
        <taxon>Fabales</taxon>
        <taxon>Fabaceae</taxon>
        <taxon>Papilionoideae</taxon>
        <taxon>50 kb inversion clade</taxon>
        <taxon>NPAAA clade</taxon>
        <taxon>Hologalegina</taxon>
        <taxon>IRL clade</taxon>
        <taxon>Trifolieae</taxon>
        <taxon>Trifolium</taxon>
    </lineage>
</organism>
<keyword evidence="1" id="KW-1133">Transmembrane helix</keyword>
<protein>
    <submittedName>
        <fullName evidence="2">HEAT repeat-containing protein 6-like</fullName>
    </submittedName>
</protein>
<dbReference type="Proteomes" id="UP000265520">
    <property type="component" value="Unassembled WGS sequence"/>
</dbReference>
<dbReference type="AlphaFoldDB" id="A0A392NGU3"/>
<proteinExistence type="predicted"/>
<keyword evidence="1" id="KW-0812">Transmembrane</keyword>
<dbReference type="EMBL" id="LXQA010037587">
    <property type="protein sequence ID" value="MCH98439.1"/>
    <property type="molecule type" value="Genomic_DNA"/>
</dbReference>
<evidence type="ECO:0000313" key="3">
    <source>
        <dbReference type="Proteomes" id="UP000265520"/>
    </source>
</evidence>
<accession>A0A392NGU3</accession>
<gene>
    <name evidence="2" type="ORF">A2U01_0019441</name>
</gene>
<name>A0A392NGU3_9FABA</name>
<feature type="transmembrane region" description="Helical" evidence="1">
    <location>
        <begin position="65"/>
        <end position="81"/>
    </location>
</feature>
<feature type="non-terminal residue" evidence="2">
    <location>
        <position position="1"/>
    </location>
</feature>
<dbReference type="PANTHER" id="PTHR13366">
    <property type="entry name" value="MALARIA ANTIGEN-RELATED"/>
    <property type="match status" value="1"/>
</dbReference>
<evidence type="ECO:0000313" key="2">
    <source>
        <dbReference type="EMBL" id="MCH98439.1"/>
    </source>
</evidence>
<dbReference type="PANTHER" id="PTHR13366:SF0">
    <property type="entry name" value="HEAT REPEAT-CONTAINING PROTEIN 6"/>
    <property type="match status" value="1"/>
</dbReference>
<keyword evidence="1" id="KW-0472">Membrane</keyword>
<sequence length="82" mass="9148">YSRMPPNLLPTVITSLRTRIKEGFRYKNDQNNLLDAAVGCLTLALSTSPSSAQVRKMLYDEVSSGIFYIVLLMLKVIVSVII</sequence>
<evidence type="ECO:0000256" key="1">
    <source>
        <dbReference type="SAM" id="Phobius"/>
    </source>
</evidence>
<reference evidence="2 3" key="1">
    <citation type="journal article" date="2018" name="Front. Plant Sci.">
        <title>Red Clover (Trifolium pratense) and Zigzag Clover (T. medium) - A Picture of Genomic Similarities and Differences.</title>
        <authorList>
            <person name="Dluhosova J."/>
            <person name="Istvanek J."/>
            <person name="Nedelnik J."/>
            <person name="Repkova J."/>
        </authorList>
    </citation>
    <scope>NUCLEOTIDE SEQUENCE [LARGE SCALE GENOMIC DNA]</scope>
    <source>
        <strain evidence="3">cv. 10/8</strain>
        <tissue evidence="2">Leaf</tissue>
    </source>
</reference>
<keyword evidence="3" id="KW-1185">Reference proteome</keyword>
<comment type="caution">
    <text evidence="2">The sequence shown here is derived from an EMBL/GenBank/DDBJ whole genome shotgun (WGS) entry which is preliminary data.</text>
</comment>
<dbReference type="InterPro" id="IPR052107">
    <property type="entry name" value="HEAT6"/>
</dbReference>